<evidence type="ECO:0000256" key="3">
    <source>
        <dbReference type="ARBA" id="ARBA00022801"/>
    </source>
</evidence>
<dbReference type="EC" id="3.5.1.44" evidence="5"/>
<feature type="active site" evidence="5 6">
    <location>
        <position position="206"/>
    </location>
</feature>
<dbReference type="AlphaFoldDB" id="A0A7I8DBH6"/>
<dbReference type="InterPro" id="IPR001789">
    <property type="entry name" value="Sig_transdc_resp-reg_receiver"/>
</dbReference>
<dbReference type="NCBIfam" id="NF009206">
    <property type="entry name" value="PRK12555.1"/>
    <property type="match status" value="1"/>
</dbReference>
<dbReference type="Gene3D" id="3.40.50.180">
    <property type="entry name" value="Methylesterase CheB, C-terminal domain"/>
    <property type="match status" value="1"/>
</dbReference>
<dbReference type="EMBL" id="AP023366">
    <property type="protein sequence ID" value="BCJ85281.1"/>
    <property type="molecule type" value="Genomic_DNA"/>
</dbReference>
<dbReference type="PIRSF" id="PIRSF000876">
    <property type="entry name" value="RR_chemtxs_CheB"/>
    <property type="match status" value="1"/>
</dbReference>
<dbReference type="Pfam" id="PF01339">
    <property type="entry name" value="CheB_methylest"/>
    <property type="match status" value="1"/>
</dbReference>
<feature type="domain" description="Response regulatory" evidence="8">
    <location>
        <begin position="5"/>
        <end position="122"/>
    </location>
</feature>
<sequence>MTPIRVLVVDDSALMRRLITDMLQADSDIEVVAAARNGQEALDLLKKHDVDVVTLDIEMPVMDGLLTLPKIQMEHRLPVIMLSSLTTAGADHTIRALELGAFDFIAKPSGSISLDIEKVASELIAKVKAAKNRKPLMRPSPPTGYDRFAGISSQKSAQSAKSVPFVDGKLKKLVAIGTSTGGPRALQTVLTQLPADLPAAVVVVQHMPPGFTKSLAKRLDQICAIRVDEATNGQVLEMGHVYIAPGDYHMEIKQTGGRCEVQLDQSPPVGGHRPAVDNLFFSVAKLHGISLQAVILTGMGSDGSKGLRSIKQVGGKTISEAKETCIVYGMPKAAFETGCVDAVVPLENVAQQILNFLSS</sequence>
<keyword evidence="11" id="KW-1185">Reference proteome</keyword>
<feature type="domain" description="CheB-type methylesterase" evidence="9">
    <location>
        <begin position="164"/>
        <end position="359"/>
    </location>
</feature>
<evidence type="ECO:0000256" key="6">
    <source>
        <dbReference type="PROSITE-ProRule" id="PRU00050"/>
    </source>
</evidence>
<dbReference type="PANTHER" id="PTHR42872:SF6">
    <property type="entry name" value="PROTEIN-GLUTAMATE METHYLESTERASE_PROTEIN-GLUTAMINE GLUTAMINASE"/>
    <property type="match status" value="1"/>
</dbReference>
<dbReference type="SUPFAM" id="SSF52738">
    <property type="entry name" value="Methylesterase CheB, C-terminal domain"/>
    <property type="match status" value="1"/>
</dbReference>
<dbReference type="PROSITE" id="PS50122">
    <property type="entry name" value="CHEB"/>
    <property type="match status" value="1"/>
</dbReference>
<comment type="catalytic activity">
    <reaction evidence="5">
        <text>L-glutaminyl-[protein] + H2O = L-glutamyl-[protein] + NH4(+)</text>
        <dbReference type="Rhea" id="RHEA:16441"/>
        <dbReference type="Rhea" id="RHEA-COMP:10207"/>
        <dbReference type="Rhea" id="RHEA-COMP:10208"/>
        <dbReference type="ChEBI" id="CHEBI:15377"/>
        <dbReference type="ChEBI" id="CHEBI:28938"/>
        <dbReference type="ChEBI" id="CHEBI:29973"/>
        <dbReference type="ChEBI" id="CHEBI:30011"/>
        <dbReference type="EC" id="3.5.1.44"/>
    </reaction>
</comment>
<comment type="similarity">
    <text evidence="5">Belongs to the CheB family.</text>
</comment>
<name>A0A7I8DBH6_9BACL</name>
<dbReference type="InterPro" id="IPR000673">
    <property type="entry name" value="Sig_transdc_resp-reg_Me-estase"/>
</dbReference>
<evidence type="ECO:0000256" key="7">
    <source>
        <dbReference type="PROSITE-ProRule" id="PRU00169"/>
    </source>
</evidence>
<evidence type="ECO:0000256" key="5">
    <source>
        <dbReference type="HAMAP-Rule" id="MF_00099"/>
    </source>
</evidence>
<dbReference type="CDD" id="cd17541">
    <property type="entry name" value="REC_CheB-like"/>
    <property type="match status" value="1"/>
</dbReference>
<dbReference type="NCBIfam" id="NF001965">
    <property type="entry name" value="PRK00742.1"/>
    <property type="match status" value="1"/>
</dbReference>
<protein>
    <recommendedName>
        <fullName evidence="5">Protein-glutamate methylesterase/protein-glutamine glutaminase</fullName>
        <ecNumber evidence="5">3.1.1.61</ecNumber>
        <ecNumber evidence="5">3.5.1.44</ecNumber>
    </recommendedName>
</protein>
<evidence type="ECO:0000259" key="8">
    <source>
        <dbReference type="PROSITE" id="PS50110"/>
    </source>
</evidence>
<dbReference type="PANTHER" id="PTHR42872">
    <property type="entry name" value="PROTEIN-GLUTAMATE METHYLESTERASE/PROTEIN-GLUTAMINE GLUTAMINASE"/>
    <property type="match status" value="1"/>
</dbReference>
<comment type="PTM">
    <text evidence="5">Phosphorylated by CheA. Phosphorylation of the N-terminal regulatory domain activates the methylesterase activity.</text>
</comment>
<comment type="catalytic activity">
    <reaction evidence="4 5">
        <text>[protein]-L-glutamate 5-O-methyl ester + H2O = L-glutamyl-[protein] + methanol + H(+)</text>
        <dbReference type="Rhea" id="RHEA:23236"/>
        <dbReference type="Rhea" id="RHEA-COMP:10208"/>
        <dbReference type="Rhea" id="RHEA-COMP:10311"/>
        <dbReference type="ChEBI" id="CHEBI:15377"/>
        <dbReference type="ChEBI" id="CHEBI:15378"/>
        <dbReference type="ChEBI" id="CHEBI:17790"/>
        <dbReference type="ChEBI" id="CHEBI:29973"/>
        <dbReference type="ChEBI" id="CHEBI:82795"/>
        <dbReference type="EC" id="3.1.1.61"/>
    </reaction>
</comment>
<evidence type="ECO:0000259" key="9">
    <source>
        <dbReference type="PROSITE" id="PS50122"/>
    </source>
</evidence>
<keyword evidence="2 5" id="KW-0145">Chemotaxis</keyword>
<keyword evidence="3 5" id="KW-0378">Hydrolase</keyword>
<dbReference type="KEGG" id="eff:skT53_02660"/>
<dbReference type="Pfam" id="PF00072">
    <property type="entry name" value="Response_reg"/>
    <property type="match status" value="1"/>
</dbReference>
<dbReference type="GO" id="GO:0006935">
    <property type="term" value="P:chemotaxis"/>
    <property type="evidence" value="ECO:0007669"/>
    <property type="project" value="UniProtKB-UniRule"/>
</dbReference>
<dbReference type="HAMAP" id="MF_00099">
    <property type="entry name" value="CheB_chemtxs"/>
    <property type="match status" value="1"/>
</dbReference>
<dbReference type="GO" id="GO:0008984">
    <property type="term" value="F:protein-glutamate methylesterase activity"/>
    <property type="evidence" value="ECO:0007669"/>
    <property type="project" value="UniProtKB-UniRule"/>
</dbReference>
<keyword evidence="1 5" id="KW-0963">Cytoplasm</keyword>
<reference evidence="10 11" key="1">
    <citation type="submission" date="2020-08" db="EMBL/GenBank/DDBJ databases">
        <title>Complete Genome Sequence of Effusibacillus dendaii Strain skT53, Isolated from Farmland soil.</title>
        <authorList>
            <person name="Konishi T."/>
            <person name="Kawasaki H."/>
        </authorList>
    </citation>
    <scope>NUCLEOTIDE SEQUENCE [LARGE SCALE GENOMIC DNA]</scope>
    <source>
        <strain evidence="11">skT53</strain>
    </source>
</reference>
<comment type="domain">
    <text evidence="5">Contains a C-terminal catalytic domain, and an N-terminal region which modulates catalytic activity.</text>
</comment>
<keyword evidence="5 7" id="KW-0597">Phosphoprotein</keyword>
<dbReference type="GO" id="GO:0000156">
    <property type="term" value="F:phosphorelay response regulator activity"/>
    <property type="evidence" value="ECO:0007669"/>
    <property type="project" value="InterPro"/>
</dbReference>
<dbReference type="SMART" id="SM00448">
    <property type="entry name" value="REC"/>
    <property type="match status" value="1"/>
</dbReference>
<accession>A0A7I8DBH6</accession>
<comment type="subcellular location">
    <subcellularLocation>
        <location evidence="5">Cytoplasm</location>
    </subcellularLocation>
</comment>
<organism evidence="10 11">
    <name type="scientific">Effusibacillus dendaii</name>
    <dbReference type="NCBI Taxonomy" id="2743772"/>
    <lineage>
        <taxon>Bacteria</taxon>
        <taxon>Bacillati</taxon>
        <taxon>Bacillota</taxon>
        <taxon>Bacilli</taxon>
        <taxon>Bacillales</taxon>
        <taxon>Alicyclobacillaceae</taxon>
        <taxon>Effusibacillus</taxon>
    </lineage>
</organism>
<dbReference type="InterPro" id="IPR011006">
    <property type="entry name" value="CheY-like_superfamily"/>
</dbReference>
<dbReference type="Gene3D" id="3.40.50.2300">
    <property type="match status" value="1"/>
</dbReference>
<dbReference type="GO" id="GO:0050568">
    <property type="term" value="F:protein-glutamine glutaminase activity"/>
    <property type="evidence" value="ECO:0007669"/>
    <property type="project" value="UniProtKB-UniRule"/>
</dbReference>
<evidence type="ECO:0000313" key="10">
    <source>
        <dbReference type="EMBL" id="BCJ85281.1"/>
    </source>
</evidence>
<proteinExistence type="inferred from homology"/>
<dbReference type="PROSITE" id="PS50110">
    <property type="entry name" value="RESPONSE_REGULATORY"/>
    <property type="match status" value="1"/>
</dbReference>
<dbReference type="EC" id="3.1.1.61" evidence="5"/>
<evidence type="ECO:0000256" key="4">
    <source>
        <dbReference type="ARBA" id="ARBA00048267"/>
    </source>
</evidence>
<dbReference type="GO" id="GO:0005737">
    <property type="term" value="C:cytoplasm"/>
    <property type="evidence" value="ECO:0007669"/>
    <property type="project" value="UniProtKB-SubCell"/>
</dbReference>
<comment type="function">
    <text evidence="5">Involved in chemotaxis. Part of a chemotaxis signal transduction system that modulates chemotaxis in response to various stimuli. Catalyzes the demethylation of specific methylglutamate residues introduced into the chemoreceptors (methyl-accepting chemotaxis proteins or MCP) by CheR. Also mediates the irreversible deamidation of specific glutamine residues to glutamic acid.</text>
</comment>
<dbReference type="Proteomes" id="UP000593802">
    <property type="component" value="Chromosome"/>
</dbReference>
<evidence type="ECO:0000256" key="1">
    <source>
        <dbReference type="ARBA" id="ARBA00022490"/>
    </source>
</evidence>
<feature type="active site" evidence="5 6">
    <location>
        <position position="302"/>
    </location>
</feature>
<dbReference type="InterPro" id="IPR035909">
    <property type="entry name" value="CheB_C"/>
</dbReference>
<gene>
    <name evidence="5" type="primary">cheB</name>
    <name evidence="10" type="ORF">skT53_02660</name>
</gene>
<dbReference type="CDD" id="cd16432">
    <property type="entry name" value="CheB_Rec"/>
    <property type="match status" value="1"/>
</dbReference>
<evidence type="ECO:0000313" key="11">
    <source>
        <dbReference type="Proteomes" id="UP000593802"/>
    </source>
</evidence>
<dbReference type="InterPro" id="IPR008248">
    <property type="entry name" value="CheB-like"/>
</dbReference>
<evidence type="ECO:0000256" key="2">
    <source>
        <dbReference type="ARBA" id="ARBA00022500"/>
    </source>
</evidence>
<dbReference type="RefSeq" id="WP_200759423.1">
    <property type="nucleotide sequence ID" value="NZ_AP023366.1"/>
</dbReference>
<feature type="active site" evidence="5 6">
    <location>
        <position position="179"/>
    </location>
</feature>
<feature type="modified residue" description="4-aspartylphosphate" evidence="5 7">
    <location>
        <position position="56"/>
    </location>
</feature>
<dbReference type="SUPFAM" id="SSF52172">
    <property type="entry name" value="CheY-like"/>
    <property type="match status" value="1"/>
</dbReference>